<dbReference type="Proteomes" id="UP000594791">
    <property type="component" value="Chromosome"/>
</dbReference>
<evidence type="ECO:0000313" key="4">
    <source>
        <dbReference type="Proteomes" id="UP000594791"/>
    </source>
</evidence>
<proteinExistence type="predicted"/>
<protein>
    <submittedName>
        <fullName evidence="2">VrrA protein</fullName>
    </submittedName>
    <submittedName>
        <fullName evidence="3">VrrA/YqfQ family protein</fullName>
    </submittedName>
</protein>
<feature type="region of interest" description="Disordered" evidence="1">
    <location>
        <begin position="1"/>
        <end position="30"/>
    </location>
</feature>
<dbReference type="EMBL" id="CP065739">
    <property type="protein sequence ID" value="QPR75225.1"/>
    <property type="molecule type" value="Genomic_DNA"/>
</dbReference>
<dbReference type="InterPro" id="IPR025571">
    <property type="entry name" value="YqfQ"/>
</dbReference>
<evidence type="ECO:0000313" key="5">
    <source>
        <dbReference type="Proteomes" id="UP001260090"/>
    </source>
</evidence>
<feature type="compositionally biased region" description="Low complexity" evidence="1">
    <location>
        <begin position="68"/>
        <end position="84"/>
    </location>
</feature>
<reference evidence="3 5" key="2">
    <citation type="submission" date="2023-03" db="EMBL/GenBank/DDBJ databases">
        <title>Plant growth-promoting bacteria for biocontrol of bacterial wilt in tomato.</title>
        <authorList>
            <person name="Song J."/>
            <person name="Jin Y.J."/>
        </authorList>
    </citation>
    <scope>NUCLEOTIDE SEQUENCE [LARGE SCALE GENOMIC DNA]</scope>
    <source>
        <strain evidence="3 5">T36S-23</strain>
    </source>
</reference>
<dbReference type="GeneID" id="93006812"/>
<dbReference type="Pfam" id="PF14181">
    <property type="entry name" value="YqfQ"/>
    <property type="match status" value="1"/>
</dbReference>
<feature type="region of interest" description="Disordered" evidence="1">
    <location>
        <begin position="188"/>
        <end position="225"/>
    </location>
</feature>
<dbReference type="AlphaFoldDB" id="A0ABD7ZZV4"/>
<dbReference type="RefSeq" id="WP_002194543.1">
    <property type="nucleotide sequence ID" value="NZ_CP065739.1"/>
</dbReference>
<feature type="compositionally biased region" description="Polar residues" evidence="1">
    <location>
        <begin position="1"/>
        <end position="10"/>
    </location>
</feature>
<keyword evidence="4" id="KW-1185">Reference proteome</keyword>
<dbReference type="Proteomes" id="UP001260090">
    <property type="component" value="Chromosome"/>
</dbReference>
<evidence type="ECO:0000256" key="1">
    <source>
        <dbReference type="SAM" id="MobiDB-lite"/>
    </source>
</evidence>
<reference evidence="2 4" key="1">
    <citation type="submission" date="2020-12" db="EMBL/GenBank/DDBJ databases">
        <title>FDA dAtabase for Regulatory Grade micrObial Sequences (FDA-ARGOS): Supporting development and validation of Infectious Disease Dx tests.</title>
        <authorList>
            <person name="Nelson B."/>
            <person name="Plummer A."/>
            <person name="Tallon L."/>
            <person name="Sadzewicz L."/>
            <person name="Zhao X."/>
            <person name="Boylan J."/>
            <person name="Ott S."/>
            <person name="Bowen H."/>
            <person name="Vavikolanu K."/>
            <person name="Mehta A."/>
            <person name="Aluvathingal J."/>
            <person name="Nadendla S."/>
            <person name="Myers T."/>
            <person name="Yan Y."/>
            <person name="Sichtig H."/>
        </authorList>
    </citation>
    <scope>NUCLEOTIDE SEQUENCE [LARGE SCALE GENOMIC DNA]</scope>
    <source>
        <strain evidence="2 4">FDAARGOS_920</strain>
    </source>
</reference>
<name>A0ABD7ZZV4_9BACI</name>
<sequence length="251" mass="29089">MFPKSPTRQMYPNPRQQPYTPYPIPQLPPMAQKKKGFLAKLFKKHDPTEPFMQMVPPYRQMEGPPPMMHQQSPPQYRQQYQQQYQQQYPQQYQQQYQQQQYQPYMQQHPEQMIPPQMYESNETRGGAATPAASSSGIGSFFSNLISNPTNMINNIEKVSQVVQSVSPVVEQYGPIMRNLPSIVKILTSGKSTEENPTEDQTEDLTEKVEVATPPPPPKKRKRKKMVIEPVIEKEVREEPVQKIATKPKLYV</sequence>
<feature type="region of interest" description="Disordered" evidence="1">
    <location>
        <begin position="48"/>
        <end position="84"/>
    </location>
</feature>
<organism evidence="3 5">
    <name type="scientific">Bacillus tropicus</name>
    <dbReference type="NCBI Taxonomy" id="2026188"/>
    <lineage>
        <taxon>Bacteria</taxon>
        <taxon>Bacillati</taxon>
        <taxon>Bacillota</taxon>
        <taxon>Bacilli</taxon>
        <taxon>Bacillales</taxon>
        <taxon>Bacillaceae</taxon>
        <taxon>Bacillus</taxon>
        <taxon>Bacillus cereus group</taxon>
    </lineage>
</organism>
<evidence type="ECO:0000313" key="3">
    <source>
        <dbReference type="EMBL" id="WMY18057.1"/>
    </source>
</evidence>
<dbReference type="EMBL" id="CP119875">
    <property type="protein sequence ID" value="WMY18057.1"/>
    <property type="molecule type" value="Genomic_DNA"/>
</dbReference>
<evidence type="ECO:0000313" key="2">
    <source>
        <dbReference type="EMBL" id="QPR75225.1"/>
    </source>
</evidence>
<accession>A0ABD7ZZV4</accession>
<gene>
    <name evidence="3" type="primary">vrrA</name>
    <name evidence="2" type="ORF">I6G77_13875</name>
    <name evidence="3" type="ORF">P3F89_05900</name>
</gene>